<proteinExistence type="predicted"/>
<dbReference type="EMBL" id="PKSL01000234">
    <property type="protein sequence ID" value="POV98176.1"/>
    <property type="molecule type" value="Genomic_DNA"/>
</dbReference>
<accession>A0A2S4ULS4</accession>
<feature type="non-terminal residue" evidence="2">
    <location>
        <position position="188"/>
    </location>
</feature>
<evidence type="ECO:0000256" key="1">
    <source>
        <dbReference type="SAM" id="MobiDB-lite"/>
    </source>
</evidence>
<evidence type="ECO:0000313" key="2">
    <source>
        <dbReference type="EMBL" id="POV98176.1"/>
    </source>
</evidence>
<sequence>MSTTRMSSRSSSQSSGDDNGSVKGSVSISERSLWPSPVTVPKYFQCREVPIPELLPHHDWRSLSSESFQFEASLPSHFNAVVFRGRIFPVQMPWNQLALMEIIARWKLFRIDVKPDLTNLVRHLESRNEAEILKASVEVVDLPKPTAPSSPQSESPIEATDTVIISTGLSMAGSSRIRELKVKRNRHT</sequence>
<dbReference type="Proteomes" id="UP000239156">
    <property type="component" value="Unassembled WGS sequence"/>
</dbReference>
<feature type="region of interest" description="Disordered" evidence="1">
    <location>
        <begin position="1"/>
        <end position="24"/>
    </location>
</feature>
<protein>
    <submittedName>
        <fullName evidence="2">Uncharacterized protein</fullName>
    </submittedName>
</protein>
<gene>
    <name evidence="2" type="ORF">PSTT_14587</name>
</gene>
<dbReference type="AlphaFoldDB" id="A0A2S4ULS4"/>
<feature type="compositionally biased region" description="Low complexity" evidence="1">
    <location>
        <begin position="1"/>
        <end position="15"/>
    </location>
</feature>
<evidence type="ECO:0000313" key="3">
    <source>
        <dbReference type="Proteomes" id="UP000239156"/>
    </source>
</evidence>
<keyword evidence="3" id="KW-1185">Reference proteome</keyword>
<dbReference type="VEuPathDB" id="FungiDB:PSHT_13550"/>
<dbReference type="VEuPathDB" id="FungiDB:PSTT_14587"/>
<comment type="caution">
    <text evidence="2">The sequence shown here is derived from an EMBL/GenBank/DDBJ whole genome shotgun (WGS) entry which is preliminary data.</text>
</comment>
<reference evidence="2" key="1">
    <citation type="submission" date="2017-12" db="EMBL/GenBank/DDBJ databases">
        <title>Gene loss provides genomic basis for host adaptation in cereal stripe rust fungi.</title>
        <authorList>
            <person name="Xia C."/>
        </authorList>
    </citation>
    <scope>NUCLEOTIDE SEQUENCE [LARGE SCALE GENOMIC DNA]</scope>
    <source>
        <strain evidence="2">93-210</strain>
    </source>
</reference>
<name>A0A2S4ULS4_9BASI</name>
<organism evidence="2 3">
    <name type="scientific">Puccinia striiformis</name>
    <dbReference type="NCBI Taxonomy" id="27350"/>
    <lineage>
        <taxon>Eukaryota</taxon>
        <taxon>Fungi</taxon>
        <taxon>Dikarya</taxon>
        <taxon>Basidiomycota</taxon>
        <taxon>Pucciniomycotina</taxon>
        <taxon>Pucciniomycetes</taxon>
        <taxon>Pucciniales</taxon>
        <taxon>Pucciniaceae</taxon>
        <taxon>Puccinia</taxon>
    </lineage>
</organism>